<dbReference type="Pfam" id="PF00106">
    <property type="entry name" value="adh_short"/>
    <property type="match status" value="1"/>
</dbReference>
<evidence type="ECO:0000256" key="4">
    <source>
        <dbReference type="RuleBase" id="RU000363"/>
    </source>
</evidence>
<comment type="similarity">
    <text evidence="1 4">Belongs to the short-chain dehydrogenases/reductases (SDR) family.</text>
</comment>
<gene>
    <name evidence="5" type="ORF">CGLO_04984</name>
</gene>
<keyword evidence="2" id="KW-0521">NADP</keyword>
<dbReference type="Proteomes" id="UP000015530">
    <property type="component" value="Unassembled WGS sequence"/>
</dbReference>
<dbReference type="OrthoDB" id="1933717at2759"/>
<dbReference type="GO" id="GO:0016491">
    <property type="term" value="F:oxidoreductase activity"/>
    <property type="evidence" value="ECO:0007669"/>
    <property type="project" value="UniProtKB-KW"/>
</dbReference>
<dbReference type="PRINTS" id="PR00081">
    <property type="entry name" value="GDHRDH"/>
</dbReference>
<evidence type="ECO:0000313" key="6">
    <source>
        <dbReference type="Proteomes" id="UP000015530"/>
    </source>
</evidence>
<protein>
    <recommendedName>
        <fullName evidence="7">Short chain dehydrogenase</fullName>
    </recommendedName>
</protein>
<dbReference type="STRING" id="1237896.T0M2Y1"/>
<dbReference type="SUPFAM" id="SSF51735">
    <property type="entry name" value="NAD(P)-binding Rossmann-fold domains"/>
    <property type="match status" value="1"/>
</dbReference>
<dbReference type="InterPro" id="IPR036291">
    <property type="entry name" value="NAD(P)-bd_dom_sf"/>
</dbReference>
<dbReference type="PANTHER" id="PTHR43963:SF6">
    <property type="entry name" value="CHAIN DEHYDROGENASE FAMILY PROTEIN, PUTATIVE (AFU_ORTHOLOGUE AFUA_3G15350)-RELATED"/>
    <property type="match status" value="1"/>
</dbReference>
<reference evidence="6" key="1">
    <citation type="journal article" date="2013" name="Mol. Plant Microbe Interact.">
        <title>Global aspects of pacC regulation of pathogenicity genes in Colletotrichum gloeosporioides as revealed by transcriptome analysis.</title>
        <authorList>
            <person name="Alkan N."/>
            <person name="Meng X."/>
            <person name="Friedlander G."/>
            <person name="Reuveni E."/>
            <person name="Sukno S."/>
            <person name="Sherman A."/>
            <person name="Thon M."/>
            <person name="Fluhr R."/>
            <person name="Prusky D."/>
        </authorList>
    </citation>
    <scope>NUCLEOTIDE SEQUENCE [LARGE SCALE GENOMIC DNA]</scope>
    <source>
        <strain evidence="6">Cg-14</strain>
    </source>
</reference>
<dbReference type="EMBL" id="AMYD01001001">
    <property type="protein sequence ID" value="EQB55115.1"/>
    <property type="molecule type" value="Genomic_DNA"/>
</dbReference>
<evidence type="ECO:0008006" key="7">
    <source>
        <dbReference type="Google" id="ProtNLM"/>
    </source>
</evidence>
<evidence type="ECO:0000313" key="5">
    <source>
        <dbReference type="EMBL" id="EQB55115.1"/>
    </source>
</evidence>
<accession>T0M2Y1</accession>
<keyword evidence="3" id="KW-0560">Oxidoreductase</keyword>
<evidence type="ECO:0000256" key="1">
    <source>
        <dbReference type="ARBA" id="ARBA00006484"/>
    </source>
</evidence>
<name>T0M2Y1_COLGC</name>
<comment type="caution">
    <text evidence="5">The sequence shown here is derived from an EMBL/GenBank/DDBJ whole genome shotgun (WGS) entry which is preliminary data.</text>
</comment>
<dbReference type="Gene3D" id="3.40.50.720">
    <property type="entry name" value="NAD(P)-binding Rossmann-like Domain"/>
    <property type="match status" value="1"/>
</dbReference>
<dbReference type="AlphaFoldDB" id="T0M2Y1"/>
<dbReference type="PANTHER" id="PTHR43963">
    <property type="entry name" value="CARBONYL REDUCTASE 1-RELATED"/>
    <property type="match status" value="1"/>
</dbReference>
<organism evidence="5 6">
    <name type="scientific">Colletotrichum gloeosporioides (strain Cg-14)</name>
    <name type="common">Anthracnose fungus</name>
    <name type="synonym">Glomerella cingulata</name>
    <dbReference type="NCBI Taxonomy" id="1237896"/>
    <lineage>
        <taxon>Eukaryota</taxon>
        <taxon>Fungi</taxon>
        <taxon>Dikarya</taxon>
        <taxon>Ascomycota</taxon>
        <taxon>Pezizomycotina</taxon>
        <taxon>Sordariomycetes</taxon>
        <taxon>Hypocreomycetidae</taxon>
        <taxon>Glomerellales</taxon>
        <taxon>Glomerellaceae</taxon>
        <taxon>Colletotrichum</taxon>
        <taxon>Colletotrichum gloeosporioides species complex</taxon>
    </lineage>
</organism>
<dbReference type="InterPro" id="IPR002347">
    <property type="entry name" value="SDR_fam"/>
</dbReference>
<evidence type="ECO:0000256" key="3">
    <source>
        <dbReference type="ARBA" id="ARBA00023002"/>
    </source>
</evidence>
<sequence>MSIALVTGGNAGIGEAVVRLLSKTPNFHVIIGSRNPDSGIELANSLKKQGHSVSSVQLDITSDDSINNAIDHITNVHGKLDVLVNNAGVALDTKPDAFVSTRDLFSKTFNTNVFGTAALTEAALPLLQKGDHPRVIFLSSTMGSLEVSGNPDTFFYNNDYKAYDASKAAVNMLAVNYARILKPFGGVSNAVCPGLVKTKMNGFMEAGEPVEVGAERVIQLATAAPGGPSGTFSNREGAIPCLNGSGVRSDAAEGKRYSRNGRNGAVVDHAGYGDLVQSTRKNHIRVAIDFVGEADRKIFGREAVEINYTKVV</sequence>
<dbReference type="OMA" id="MLTTQYA"/>
<dbReference type="PRINTS" id="PR00080">
    <property type="entry name" value="SDRFAMILY"/>
</dbReference>
<dbReference type="eggNOG" id="KOG1208">
    <property type="taxonomic scope" value="Eukaryota"/>
</dbReference>
<dbReference type="HOGENOM" id="CLU_010194_9_0_1"/>
<evidence type="ECO:0000256" key="2">
    <source>
        <dbReference type="ARBA" id="ARBA00022857"/>
    </source>
</evidence>
<proteinExistence type="inferred from homology"/>